<dbReference type="Proteomes" id="UP000726777">
    <property type="component" value="Unassembled WGS sequence"/>
</dbReference>
<name>A0A9Q3UBA0_VIBPH</name>
<dbReference type="EMBL" id="JACVHL010000002">
    <property type="protein sequence ID" value="MCC3804049.1"/>
    <property type="molecule type" value="Genomic_DNA"/>
</dbReference>
<gene>
    <name evidence="1" type="ORF">IB292_03250</name>
</gene>
<reference evidence="1" key="1">
    <citation type="submission" date="2020-09" db="EMBL/GenBank/DDBJ databases">
        <title>Genome sequence of Vibrio parahaemolyticus isolates.</title>
        <authorList>
            <person name="Hammerl J.A."/>
            <person name="Strauch E."/>
        </authorList>
    </citation>
    <scope>NUCLEOTIDE SEQUENCE</scope>
    <source>
        <strain evidence="1">17-VB00146</strain>
    </source>
</reference>
<comment type="caution">
    <text evidence="1">The sequence shown here is derived from an EMBL/GenBank/DDBJ whole genome shotgun (WGS) entry which is preliminary data.</text>
</comment>
<proteinExistence type="predicted"/>
<organism evidence="1 2">
    <name type="scientific">Vibrio parahaemolyticus</name>
    <dbReference type="NCBI Taxonomy" id="670"/>
    <lineage>
        <taxon>Bacteria</taxon>
        <taxon>Pseudomonadati</taxon>
        <taxon>Pseudomonadota</taxon>
        <taxon>Gammaproteobacteria</taxon>
        <taxon>Vibrionales</taxon>
        <taxon>Vibrionaceae</taxon>
        <taxon>Vibrio</taxon>
    </lineage>
</organism>
<evidence type="ECO:0000313" key="1">
    <source>
        <dbReference type="EMBL" id="MCC3804049.1"/>
    </source>
</evidence>
<evidence type="ECO:0000313" key="2">
    <source>
        <dbReference type="Proteomes" id="UP000726777"/>
    </source>
</evidence>
<dbReference type="AlphaFoldDB" id="A0A9Q3UBA0"/>
<accession>A0A9Q3UBA0</accession>
<sequence>MAKTHLKVTGVDARNSGQTQFEYTHQTACGYVRDNVTRNMDHVDCFYCLRSKEMQHYHQINKSLTDSQCCY</sequence>
<dbReference type="RefSeq" id="WP_228085720.1">
    <property type="nucleotide sequence ID" value="NZ_JACVHL010000002.1"/>
</dbReference>
<protein>
    <submittedName>
        <fullName evidence="1">Uncharacterized protein</fullName>
    </submittedName>
</protein>